<dbReference type="Pfam" id="PF13489">
    <property type="entry name" value="Methyltransf_23"/>
    <property type="match status" value="1"/>
</dbReference>
<feature type="transmembrane region" description="Helical" evidence="1">
    <location>
        <begin position="6"/>
        <end position="31"/>
    </location>
</feature>
<proteinExistence type="predicted"/>
<dbReference type="InterPro" id="IPR052356">
    <property type="entry name" value="Thiol_S-MT"/>
</dbReference>
<evidence type="ECO:0000256" key="1">
    <source>
        <dbReference type="SAM" id="Phobius"/>
    </source>
</evidence>
<keyword evidence="1" id="KW-0472">Membrane</keyword>
<dbReference type="PANTHER" id="PTHR45036:SF1">
    <property type="entry name" value="METHYLTRANSFERASE LIKE 7A"/>
    <property type="match status" value="1"/>
</dbReference>
<dbReference type="OrthoDB" id="540004at2759"/>
<dbReference type="Gene3D" id="3.40.50.150">
    <property type="entry name" value="Vaccinia Virus protein VP39"/>
    <property type="match status" value="1"/>
</dbReference>
<evidence type="ECO:0000313" key="3">
    <source>
        <dbReference type="Proteomes" id="UP000034947"/>
    </source>
</evidence>
<dbReference type="PANTHER" id="PTHR45036">
    <property type="entry name" value="METHYLTRANSFERASE LIKE 7B"/>
    <property type="match status" value="1"/>
</dbReference>
<dbReference type="VEuPathDB" id="FungiDB:P175DRAFT_0442089"/>
<dbReference type="SUPFAM" id="SSF53335">
    <property type="entry name" value="S-adenosyl-L-methionine-dependent methyltransferases"/>
    <property type="match status" value="1"/>
</dbReference>
<evidence type="ECO:0008006" key="4">
    <source>
        <dbReference type="Google" id="ProtNLM"/>
    </source>
</evidence>
<accession>A0A0F8UMK7</accession>
<protein>
    <recommendedName>
        <fullName evidence="4">Methyltransferase type 11 domain-containing protein</fullName>
    </recommendedName>
</protein>
<name>A0A0F8UMK7_9EURO</name>
<comment type="caution">
    <text evidence="2">The sequence shown here is derived from an EMBL/GenBank/DDBJ whole genome shotgun (WGS) entry which is preliminary data.</text>
</comment>
<keyword evidence="1" id="KW-0812">Transmembrane</keyword>
<dbReference type="CDD" id="cd02440">
    <property type="entry name" value="AdoMet_MTases"/>
    <property type="match status" value="1"/>
</dbReference>
<gene>
    <name evidence="2" type="ORF">AOCH_003992</name>
</gene>
<organism evidence="2 3">
    <name type="scientific">Aspergillus ochraceoroseus</name>
    <dbReference type="NCBI Taxonomy" id="138278"/>
    <lineage>
        <taxon>Eukaryota</taxon>
        <taxon>Fungi</taxon>
        <taxon>Dikarya</taxon>
        <taxon>Ascomycota</taxon>
        <taxon>Pezizomycotina</taxon>
        <taxon>Eurotiomycetes</taxon>
        <taxon>Eurotiomycetidae</taxon>
        <taxon>Eurotiales</taxon>
        <taxon>Aspergillaceae</taxon>
        <taxon>Aspergillus</taxon>
        <taxon>Aspergillus subgen. Nidulantes</taxon>
    </lineage>
</organism>
<evidence type="ECO:0000313" key="2">
    <source>
        <dbReference type="EMBL" id="KKK20814.1"/>
    </source>
</evidence>
<dbReference type="Proteomes" id="UP000034947">
    <property type="component" value="Unassembled WGS sequence"/>
</dbReference>
<dbReference type="InterPro" id="IPR029063">
    <property type="entry name" value="SAM-dependent_MTases_sf"/>
</dbReference>
<reference evidence="2 3" key="1">
    <citation type="submission" date="2015-02" db="EMBL/GenBank/DDBJ databases">
        <title>Draft Genome Sequences of Two Closely-Related Aflatoxigenic Aspergillus Species Obtained from the Cote d'Ivoire.</title>
        <authorList>
            <person name="Moore G.G."/>
            <person name="Beltz S.B."/>
            <person name="Mack B.M."/>
        </authorList>
    </citation>
    <scope>NUCLEOTIDE SEQUENCE [LARGE SCALE GENOMIC DNA]</scope>
    <source>
        <strain evidence="2 3">SRRC1432</strain>
    </source>
</reference>
<keyword evidence="3" id="KW-1185">Reference proteome</keyword>
<dbReference type="AlphaFoldDB" id="A0A0F8UMK7"/>
<keyword evidence="1" id="KW-1133">Transmembrane helix</keyword>
<sequence>MLNLYILDLLVPILVILLSILYLPIALLIMLKDLNFNPLRSWESFQKFWFARFWHFFGEKFKFLFAPDIEALLPQAHGVVLEVGSGSGDWMYLFAPERNRNVTKLLLLEPNREFHETLRTRAEQLGLKDRCEVLDGGVEDLQRLGIEPGTIDTISTVHVLCSVSAPEVLITKLYECLKPGGDWVVYEHVKIDGGKFLPRAFQMIVDRVWPVFLDGCTITRDTEHLLRTTGKWESVELRPGVNQGQFSQLPHIRGVLVKAKQSGKEM</sequence>
<dbReference type="EMBL" id="JYKN01001365">
    <property type="protein sequence ID" value="KKK20814.1"/>
    <property type="molecule type" value="Genomic_DNA"/>
</dbReference>